<organism evidence="1 2">
    <name type="scientific">Oceanobacillus jeddahense</name>
    <dbReference type="NCBI Taxonomy" id="1462527"/>
    <lineage>
        <taxon>Bacteria</taxon>
        <taxon>Bacillati</taxon>
        <taxon>Bacillota</taxon>
        <taxon>Bacilli</taxon>
        <taxon>Bacillales</taxon>
        <taxon>Bacillaceae</taxon>
        <taxon>Oceanobacillus</taxon>
    </lineage>
</organism>
<dbReference type="Pfam" id="PF07870">
    <property type="entry name" value="DUF1657"/>
    <property type="match status" value="1"/>
</dbReference>
<keyword evidence="2" id="KW-1185">Reference proteome</keyword>
<dbReference type="RefSeq" id="WP_256709908.1">
    <property type="nucleotide sequence ID" value="NZ_CP101914.1"/>
</dbReference>
<dbReference type="InterPro" id="IPR012452">
    <property type="entry name" value="DUF1657"/>
</dbReference>
<dbReference type="EMBL" id="CP101914">
    <property type="protein sequence ID" value="UUI05002.1"/>
    <property type="molecule type" value="Genomic_DNA"/>
</dbReference>
<evidence type="ECO:0000313" key="1">
    <source>
        <dbReference type="EMBL" id="UUI05002.1"/>
    </source>
</evidence>
<reference evidence="1" key="1">
    <citation type="submission" date="2022-07" db="EMBL/GenBank/DDBJ databases">
        <title>FELIX.</title>
        <authorList>
            <person name="Wan K.H."/>
            <person name="Park S."/>
            <person name="Lawrence Q."/>
            <person name="Eichenberger J.P."/>
            <person name="Booth B.W."/>
            <person name="Piaggio A.J."/>
            <person name="Chandler J.C."/>
            <person name="Franklin A.B."/>
            <person name="Celniker S.E."/>
        </authorList>
    </citation>
    <scope>NUCLEOTIDE SEQUENCE</scope>
    <source>
        <strain evidence="1">QA-1986 374</strain>
    </source>
</reference>
<protein>
    <submittedName>
        <fullName evidence="1">DUF1657 domain-containing protein</fullName>
    </submittedName>
</protein>
<evidence type="ECO:0000313" key="2">
    <source>
        <dbReference type="Proteomes" id="UP001059773"/>
    </source>
</evidence>
<accession>A0ABY5K1I0</accession>
<sequence length="67" mass="7592">MTIGTQVKSCYASIKSIEGTLESLYETTRNPSLQTAIEEANKLIAQVKNDMHHQVIELMKKEPQFKP</sequence>
<gene>
    <name evidence="1" type="ORF">NP439_10340</name>
</gene>
<proteinExistence type="predicted"/>
<name>A0ABY5K1I0_9BACI</name>
<dbReference type="Proteomes" id="UP001059773">
    <property type="component" value="Chromosome"/>
</dbReference>